<dbReference type="Pfam" id="PF01047">
    <property type="entry name" value="MarR"/>
    <property type="match status" value="1"/>
</dbReference>
<dbReference type="InterPro" id="IPR036388">
    <property type="entry name" value="WH-like_DNA-bd_sf"/>
</dbReference>
<dbReference type="AlphaFoldDB" id="A0A0U4XWT7"/>
<gene>
    <name evidence="5" type="ORF">APT59_18300</name>
</gene>
<dbReference type="EMBL" id="CP013987">
    <property type="protein sequence ID" value="ALZ86057.1"/>
    <property type="molecule type" value="Genomic_DNA"/>
</dbReference>
<sequence length="164" mass="18354">MADRAEFAVDQWHRERPDLDALPMRLVGRLGEVAQVLNRDVLQPFFDEHRLHYGEFDVLATLRRAGEPYALSPTVLYESAMISSGGMTNRLDRLERAGLIERRKNPEDRRSTLVALTAAGFALIDGLMAAHVDNERRALATLSEAEQQQLDALLGKWLAGRASS</sequence>
<evidence type="ECO:0000256" key="2">
    <source>
        <dbReference type="ARBA" id="ARBA00023125"/>
    </source>
</evidence>
<evidence type="ECO:0000313" key="5">
    <source>
        <dbReference type="EMBL" id="ALZ86057.1"/>
    </source>
</evidence>
<feature type="domain" description="HTH marR-type" evidence="4">
    <location>
        <begin position="23"/>
        <end position="159"/>
    </location>
</feature>
<keyword evidence="3" id="KW-0804">Transcription</keyword>
<reference evidence="5 6" key="1">
    <citation type="submission" date="2016-01" db="EMBL/GenBank/DDBJ databases">
        <title>Annotation of Pseudomonas oryzihabitans USDA-ARS-USMARC-56511.</title>
        <authorList>
            <person name="Harhay G.P."/>
            <person name="Harhay D.M."/>
            <person name="Smith T.P.L."/>
            <person name="Bono J.L."/>
            <person name="Heaton M.P."/>
            <person name="Clawson M.L."/>
            <person name="Chitko-Mckown C.G."/>
            <person name="Capik S.F."/>
            <person name="DeDonder K.D."/>
            <person name="Apley M.D."/>
            <person name="Lubbers B.V."/>
            <person name="White B.J."/>
            <person name="Larson R.L."/>
        </authorList>
    </citation>
    <scope>NUCLEOTIDE SEQUENCE [LARGE SCALE GENOMIC DNA]</scope>
    <source>
        <strain evidence="5 6">USDA-ARS-USMARC-56511</strain>
    </source>
</reference>
<proteinExistence type="predicted"/>
<dbReference type="PANTHER" id="PTHR42756">
    <property type="entry name" value="TRANSCRIPTIONAL REGULATOR, MARR"/>
    <property type="match status" value="1"/>
</dbReference>
<name>A0A0U4XWT7_9PSED</name>
<dbReference type="InterPro" id="IPR036390">
    <property type="entry name" value="WH_DNA-bd_sf"/>
</dbReference>
<evidence type="ECO:0000313" key="6">
    <source>
        <dbReference type="Proteomes" id="UP000064137"/>
    </source>
</evidence>
<dbReference type="PANTHER" id="PTHR42756:SF1">
    <property type="entry name" value="TRANSCRIPTIONAL REPRESSOR OF EMRAB OPERON"/>
    <property type="match status" value="1"/>
</dbReference>
<dbReference type="GO" id="GO:0003677">
    <property type="term" value="F:DNA binding"/>
    <property type="evidence" value="ECO:0007669"/>
    <property type="project" value="UniProtKB-KW"/>
</dbReference>
<organism evidence="5 6">
    <name type="scientific">Pseudomonas oryzihabitans</name>
    <dbReference type="NCBI Taxonomy" id="47885"/>
    <lineage>
        <taxon>Bacteria</taxon>
        <taxon>Pseudomonadati</taxon>
        <taxon>Pseudomonadota</taxon>
        <taxon>Gammaproteobacteria</taxon>
        <taxon>Pseudomonadales</taxon>
        <taxon>Pseudomonadaceae</taxon>
        <taxon>Pseudomonas</taxon>
    </lineage>
</organism>
<dbReference type="GO" id="GO:0003700">
    <property type="term" value="F:DNA-binding transcription factor activity"/>
    <property type="evidence" value="ECO:0007669"/>
    <property type="project" value="InterPro"/>
</dbReference>
<dbReference type="InterPro" id="IPR000835">
    <property type="entry name" value="HTH_MarR-typ"/>
</dbReference>
<keyword evidence="2" id="KW-0238">DNA-binding</keyword>
<keyword evidence="1" id="KW-0805">Transcription regulation</keyword>
<dbReference type="PROSITE" id="PS50995">
    <property type="entry name" value="HTH_MARR_2"/>
    <property type="match status" value="1"/>
</dbReference>
<evidence type="ECO:0000256" key="1">
    <source>
        <dbReference type="ARBA" id="ARBA00023015"/>
    </source>
</evidence>
<dbReference type="SMART" id="SM00347">
    <property type="entry name" value="HTH_MARR"/>
    <property type="match status" value="1"/>
</dbReference>
<accession>A0A0U4XWT7</accession>
<dbReference type="KEGG" id="por:APT59_18300"/>
<dbReference type="SUPFAM" id="SSF46785">
    <property type="entry name" value="Winged helix' DNA-binding domain"/>
    <property type="match status" value="1"/>
</dbReference>
<protein>
    <submittedName>
        <fullName evidence="5">MarR family transcriptional regulator</fullName>
    </submittedName>
</protein>
<dbReference type="RefSeq" id="WP_059316164.1">
    <property type="nucleotide sequence ID" value="NZ_CP013987.1"/>
</dbReference>
<dbReference type="PRINTS" id="PR00598">
    <property type="entry name" value="HTHMARR"/>
</dbReference>
<dbReference type="Gene3D" id="1.10.10.10">
    <property type="entry name" value="Winged helix-like DNA-binding domain superfamily/Winged helix DNA-binding domain"/>
    <property type="match status" value="1"/>
</dbReference>
<evidence type="ECO:0000256" key="3">
    <source>
        <dbReference type="ARBA" id="ARBA00023163"/>
    </source>
</evidence>
<evidence type="ECO:0000259" key="4">
    <source>
        <dbReference type="PROSITE" id="PS50995"/>
    </source>
</evidence>
<dbReference type="Proteomes" id="UP000064137">
    <property type="component" value="Chromosome"/>
</dbReference>